<proteinExistence type="predicted"/>
<sequence>MIPQVRYFSDACTDGFWWPRIGEPTLRSAGTLLSPVRAQPSAHHPDRRPINLRSPSFYKKIIAGLQAARWRGSNLRQTDSCRFQGEFAIPCAINSQVTYNTPLPGRHFSQDEAHKDLNQLKSSTCRDNRMVVAFLG</sequence>
<dbReference type="AlphaFoldDB" id="A0AAV3YLV3"/>
<organism evidence="1 2">
    <name type="scientific">Plakobranchus ocellatus</name>
    <dbReference type="NCBI Taxonomy" id="259542"/>
    <lineage>
        <taxon>Eukaryota</taxon>
        <taxon>Metazoa</taxon>
        <taxon>Spiralia</taxon>
        <taxon>Lophotrochozoa</taxon>
        <taxon>Mollusca</taxon>
        <taxon>Gastropoda</taxon>
        <taxon>Heterobranchia</taxon>
        <taxon>Euthyneura</taxon>
        <taxon>Panpulmonata</taxon>
        <taxon>Sacoglossa</taxon>
        <taxon>Placobranchoidea</taxon>
        <taxon>Plakobranchidae</taxon>
        <taxon>Plakobranchus</taxon>
    </lineage>
</organism>
<gene>
    <name evidence="1" type="ORF">PoB_001002800</name>
</gene>
<protein>
    <submittedName>
        <fullName evidence="1">Uncharacterized protein</fullName>
    </submittedName>
</protein>
<accession>A0AAV3YLV3</accession>
<reference evidence="1 2" key="1">
    <citation type="journal article" date="2021" name="Elife">
        <title>Chloroplast acquisition without the gene transfer in kleptoplastic sea slugs, Plakobranchus ocellatus.</title>
        <authorList>
            <person name="Maeda T."/>
            <person name="Takahashi S."/>
            <person name="Yoshida T."/>
            <person name="Shimamura S."/>
            <person name="Takaki Y."/>
            <person name="Nagai Y."/>
            <person name="Toyoda A."/>
            <person name="Suzuki Y."/>
            <person name="Arimoto A."/>
            <person name="Ishii H."/>
            <person name="Satoh N."/>
            <person name="Nishiyama T."/>
            <person name="Hasebe M."/>
            <person name="Maruyama T."/>
            <person name="Minagawa J."/>
            <person name="Obokata J."/>
            <person name="Shigenobu S."/>
        </authorList>
    </citation>
    <scope>NUCLEOTIDE SEQUENCE [LARGE SCALE GENOMIC DNA]</scope>
</reference>
<evidence type="ECO:0000313" key="2">
    <source>
        <dbReference type="Proteomes" id="UP000735302"/>
    </source>
</evidence>
<dbReference type="Proteomes" id="UP000735302">
    <property type="component" value="Unassembled WGS sequence"/>
</dbReference>
<dbReference type="EMBL" id="BLXT01001203">
    <property type="protein sequence ID" value="GFN83522.1"/>
    <property type="molecule type" value="Genomic_DNA"/>
</dbReference>
<name>A0AAV3YLV3_9GAST</name>
<keyword evidence="2" id="KW-1185">Reference proteome</keyword>
<evidence type="ECO:0000313" key="1">
    <source>
        <dbReference type="EMBL" id="GFN83522.1"/>
    </source>
</evidence>
<comment type="caution">
    <text evidence="1">The sequence shown here is derived from an EMBL/GenBank/DDBJ whole genome shotgun (WGS) entry which is preliminary data.</text>
</comment>